<name>A0AAV8Y4D8_9CUCU</name>
<accession>A0AAV8Y4D8</accession>
<evidence type="ECO:0000313" key="2">
    <source>
        <dbReference type="EMBL" id="KAJ8946231.1"/>
    </source>
</evidence>
<evidence type="ECO:0008006" key="4">
    <source>
        <dbReference type="Google" id="ProtNLM"/>
    </source>
</evidence>
<gene>
    <name evidence="2" type="ORF">NQ318_013042</name>
</gene>
<protein>
    <recommendedName>
        <fullName evidence="4">Transposase</fullName>
    </recommendedName>
</protein>
<proteinExistence type="predicted"/>
<evidence type="ECO:0000313" key="3">
    <source>
        <dbReference type="Proteomes" id="UP001162162"/>
    </source>
</evidence>
<dbReference type="AlphaFoldDB" id="A0AAV8Y4D8"/>
<organism evidence="2 3">
    <name type="scientific">Aromia moschata</name>
    <dbReference type="NCBI Taxonomy" id="1265417"/>
    <lineage>
        <taxon>Eukaryota</taxon>
        <taxon>Metazoa</taxon>
        <taxon>Ecdysozoa</taxon>
        <taxon>Arthropoda</taxon>
        <taxon>Hexapoda</taxon>
        <taxon>Insecta</taxon>
        <taxon>Pterygota</taxon>
        <taxon>Neoptera</taxon>
        <taxon>Endopterygota</taxon>
        <taxon>Coleoptera</taxon>
        <taxon>Polyphaga</taxon>
        <taxon>Cucujiformia</taxon>
        <taxon>Chrysomeloidea</taxon>
        <taxon>Cerambycidae</taxon>
        <taxon>Cerambycinae</taxon>
        <taxon>Callichromatini</taxon>
        <taxon>Aromia</taxon>
    </lineage>
</organism>
<dbReference type="EMBL" id="JAPWTK010000192">
    <property type="protein sequence ID" value="KAJ8946231.1"/>
    <property type="molecule type" value="Genomic_DNA"/>
</dbReference>
<keyword evidence="3" id="KW-1185">Reference proteome</keyword>
<sequence>MVYLTEMHKITILQMIGYGDRTRTQAEVVRRFQEKISGVAADTSRYRKISIMGDRNPPLTDHELWRALYEESNGNEEEVAVDKSDSEDEDGSLADDQEEDEFTQEEPEGEVPSEDEVLQEFVADRAKDQDFDFRENLDNQFGIFLDIPRNYQLKPLQNVHGGVIFVQEFVPGKDVIFVFTVITLSSTVSKIESKFRETGDVKDLPKSGRPKITQDKKINIVLCKYGREPLRDDKRTNDDDKRTVKMRNDDDDSIEKKRIGDIGNKPQE</sequence>
<reference evidence="2" key="1">
    <citation type="journal article" date="2023" name="Insect Mol. Biol.">
        <title>Genome sequencing provides insights into the evolution of gene families encoding plant cell wall-degrading enzymes in longhorned beetles.</title>
        <authorList>
            <person name="Shin N.R."/>
            <person name="Okamura Y."/>
            <person name="Kirsch R."/>
            <person name="Pauchet Y."/>
        </authorList>
    </citation>
    <scope>NUCLEOTIDE SEQUENCE</scope>
    <source>
        <strain evidence="2">AMC_N1</strain>
    </source>
</reference>
<feature type="compositionally biased region" description="Basic and acidic residues" evidence="1">
    <location>
        <begin position="230"/>
        <end position="260"/>
    </location>
</feature>
<dbReference type="Proteomes" id="UP001162162">
    <property type="component" value="Unassembled WGS sequence"/>
</dbReference>
<feature type="region of interest" description="Disordered" evidence="1">
    <location>
        <begin position="230"/>
        <end position="268"/>
    </location>
</feature>
<evidence type="ECO:0000256" key="1">
    <source>
        <dbReference type="SAM" id="MobiDB-lite"/>
    </source>
</evidence>
<comment type="caution">
    <text evidence="2">The sequence shown here is derived from an EMBL/GenBank/DDBJ whole genome shotgun (WGS) entry which is preliminary data.</text>
</comment>
<feature type="compositionally biased region" description="Acidic residues" evidence="1">
    <location>
        <begin position="73"/>
        <end position="114"/>
    </location>
</feature>
<feature type="region of interest" description="Disordered" evidence="1">
    <location>
        <begin position="72"/>
        <end position="114"/>
    </location>
</feature>